<dbReference type="CDD" id="cd03255">
    <property type="entry name" value="ABC_MJ0796_LolCDE_FtsE"/>
    <property type="match status" value="1"/>
</dbReference>
<evidence type="ECO:0000313" key="6">
    <source>
        <dbReference type="Proteomes" id="UP000777935"/>
    </source>
</evidence>
<dbReference type="InterPro" id="IPR017911">
    <property type="entry name" value="MacB-like_ATP-bd"/>
</dbReference>
<dbReference type="InterPro" id="IPR027417">
    <property type="entry name" value="P-loop_NTPase"/>
</dbReference>
<dbReference type="PANTHER" id="PTHR24220:SF659">
    <property type="entry name" value="TRANSPORTER, PUTATIVE-RELATED"/>
    <property type="match status" value="1"/>
</dbReference>
<gene>
    <name evidence="5" type="ORF">HRQ87_11385</name>
</gene>
<dbReference type="SUPFAM" id="SSF52540">
    <property type="entry name" value="P-loop containing nucleoside triphosphate hydrolases"/>
    <property type="match status" value="1"/>
</dbReference>
<dbReference type="SMART" id="SM00382">
    <property type="entry name" value="AAA"/>
    <property type="match status" value="1"/>
</dbReference>
<dbReference type="InterPro" id="IPR003439">
    <property type="entry name" value="ABC_transporter-like_ATP-bd"/>
</dbReference>
<dbReference type="Pfam" id="PF00005">
    <property type="entry name" value="ABC_tran"/>
    <property type="match status" value="1"/>
</dbReference>
<evidence type="ECO:0000256" key="2">
    <source>
        <dbReference type="ARBA" id="ARBA00022741"/>
    </source>
</evidence>
<organism evidence="5 6">
    <name type="scientific">Parasulfitobacter algicola</name>
    <dbReference type="NCBI Taxonomy" id="2614809"/>
    <lineage>
        <taxon>Bacteria</taxon>
        <taxon>Pseudomonadati</taxon>
        <taxon>Pseudomonadota</taxon>
        <taxon>Alphaproteobacteria</taxon>
        <taxon>Rhodobacterales</taxon>
        <taxon>Roseobacteraceae</taxon>
        <taxon>Parasulfitobacter</taxon>
    </lineage>
</organism>
<dbReference type="InterPro" id="IPR017871">
    <property type="entry name" value="ABC_transporter-like_CS"/>
</dbReference>
<reference evidence="5 6" key="1">
    <citation type="submission" date="2020-06" db="EMBL/GenBank/DDBJ databases">
        <title>Sulfitobacter algicola sp. nov., isolated from green algae.</title>
        <authorList>
            <person name="Wang C."/>
        </authorList>
    </citation>
    <scope>NUCLEOTIDE SEQUENCE [LARGE SCALE GENOMIC DNA]</scope>
    <source>
        <strain evidence="5 6">1151</strain>
    </source>
</reference>
<dbReference type="InterPro" id="IPR003593">
    <property type="entry name" value="AAA+_ATPase"/>
</dbReference>
<feature type="domain" description="ABC transporter" evidence="4">
    <location>
        <begin position="10"/>
        <end position="238"/>
    </location>
</feature>
<dbReference type="InterPro" id="IPR015854">
    <property type="entry name" value="ABC_transpr_LolD-like"/>
</dbReference>
<dbReference type="RefSeq" id="WP_174138404.1">
    <property type="nucleotide sequence ID" value="NZ_JABUFE010000006.1"/>
</dbReference>
<dbReference type="Proteomes" id="UP000777935">
    <property type="component" value="Unassembled WGS sequence"/>
</dbReference>
<dbReference type="PANTHER" id="PTHR24220">
    <property type="entry name" value="IMPORT ATP-BINDING PROTEIN"/>
    <property type="match status" value="1"/>
</dbReference>
<dbReference type="EMBL" id="JABUFE010000006">
    <property type="protein sequence ID" value="NSX55406.1"/>
    <property type="molecule type" value="Genomic_DNA"/>
</dbReference>
<dbReference type="PROSITE" id="PS00211">
    <property type="entry name" value="ABC_TRANSPORTER_1"/>
    <property type="match status" value="1"/>
</dbReference>
<sequence length="238" mass="25453">MTQSVAPLALEARGLAKSFQNGPTSVNVVRDLDISVRVGAFTLIKGPSGCGKSTLLAMLAGLTQPDSGVVTARDTSLWSLPTKARDAFRLAHMGFIFQGSILLPSLRAREQIAFVLREMGMPRHKADTMARSSLRDVGLGDRMEMLPAALSGGEKQRVAVACALAKRPSVIFADEPTSALDSENGQLVASRLRDLARQSGAAVVCVTHDDRLTPFADSILRMEDGRIIGTQTREIAPI</sequence>
<keyword evidence="1" id="KW-0813">Transport</keyword>
<name>A0ABX2ITS6_9RHOB</name>
<keyword evidence="3 5" id="KW-0067">ATP-binding</keyword>
<proteinExistence type="predicted"/>
<evidence type="ECO:0000256" key="3">
    <source>
        <dbReference type="ARBA" id="ARBA00022840"/>
    </source>
</evidence>
<keyword evidence="2" id="KW-0547">Nucleotide-binding</keyword>
<protein>
    <submittedName>
        <fullName evidence="5">ABC transporter ATP-binding protein</fullName>
    </submittedName>
</protein>
<evidence type="ECO:0000259" key="4">
    <source>
        <dbReference type="PROSITE" id="PS50893"/>
    </source>
</evidence>
<evidence type="ECO:0000256" key="1">
    <source>
        <dbReference type="ARBA" id="ARBA00022448"/>
    </source>
</evidence>
<dbReference type="GO" id="GO:0005524">
    <property type="term" value="F:ATP binding"/>
    <property type="evidence" value="ECO:0007669"/>
    <property type="project" value="UniProtKB-KW"/>
</dbReference>
<accession>A0ABX2ITS6</accession>
<keyword evidence="6" id="KW-1185">Reference proteome</keyword>
<comment type="caution">
    <text evidence="5">The sequence shown here is derived from an EMBL/GenBank/DDBJ whole genome shotgun (WGS) entry which is preliminary data.</text>
</comment>
<dbReference type="PROSITE" id="PS50893">
    <property type="entry name" value="ABC_TRANSPORTER_2"/>
    <property type="match status" value="1"/>
</dbReference>
<evidence type="ECO:0000313" key="5">
    <source>
        <dbReference type="EMBL" id="NSX55406.1"/>
    </source>
</evidence>
<dbReference type="Gene3D" id="3.40.50.300">
    <property type="entry name" value="P-loop containing nucleotide triphosphate hydrolases"/>
    <property type="match status" value="1"/>
</dbReference>